<evidence type="ECO:0000313" key="6">
    <source>
        <dbReference type="EMBL" id="MBO0664498.1"/>
    </source>
</evidence>
<dbReference type="InterPro" id="IPR003593">
    <property type="entry name" value="AAA+_ATPase"/>
</dbReference>
<dbReference type="SUPFAM" id="SSF52540">
    <property type="entry name" value="P-loop containing nucleoside triphosphate hydrolases"/>
    <property type="match status" value="1"/>
</dbReference>
<accession>A0A939G2S1</accession>
<keyword evidence="2" id="KW-0813">Transport</keyword>
<dbReference type="InterPro" id="IPR003439">
    <property type="entry name" value="ABC_transporter-like_ATP-bd"/>
</dbReference>
<proteinExistence type="inferred from homology"/>
<keyword evidence="3" id="KW-0547">Nucleotide-binding</keyword>
<evidence type="ECO:0000256" key="2">
    <source>
        <dbReference type="ARBA" id="ARBA00022448"/>
    </source>
</evidence>
<sequence length="312" mass="33260">MGEAVIEANGLTKRYDRAIAVEGLDLTIERGEVFGLLGPNGAGKTTTILLLLGLTEPTAGTVRVLGFDPLRDPLAVKRRVGYLPDAVGFYDTMTARENLSYTARLGGIARAEAAMRIDDALQRVRLADVAERRVATFSRGMRQRLGIADLLVKACEVAILDEPTSGLDPQSTQELLDLIGKLSREGMTIVLSSHLLGMVQTVCTRVALFHRGKVGLVGRVSDLAAKVLGGAFVVEIEADGCDIVAALDGLDGVTRATVAGSGLVRIDATRDVRGDVARRVVASGGDLKRLSMDRSSLDEVYVNYFEQVAHAA</sequence>
<keyword evidence="7" id="KW-1185">Reference proteome</keyword>
<dbReference type="PANTHER" id="PTHR43335:SF11">
    <property type="entry name" value="ABC TRANSPORTER RELATED"/>
    <property type="match status" value="1"/>
</dbReference>
<dbReference type="GO" id="GO:0005524">
    <property type="term" value="F:ATP binding"/>
    <property type="evidence" value="ECO:0007669"/>
    <property type="project" value="UniProtKB-KW"/>
</dbReference>
<protein>
    <submittedName>
        <fullName evidence="6">ABC transporter ATP-binding protein</fullName>
    </submittedName>
</protein>
<dbReference type="AlphaFoldDB" id="A0A939G2S1"/>
<gene>
    <name evidence="6" type="ORF">J1C48_18150</name>
</gene>
<dbReference type="Proteomes" id="UP000664122">
    <property type="component" value="Unassembled WGS sequence"/>
</dbReference>
<evidence type="ECO:0000313" key="7">
    <source>
        <dbReference type="Proteomes" id="UP000664122"/>
    </source>
</evidence>
<dbReference type="Gene3D" id="3.40.50.300">
    <property type="entry name" value="P-loop containing nucleotide triphosphate hydrolases"/>
    <property type="match status" value="1"/>
</dbReference>
<comment type="caution">
    <text evidence="6">The sequence shown here is derived from an EMBL/GenBank/DDBJ whole genome shotgun (WGS) entry which is preliminary data.</text>
</comment>
<dbReference type="CDD" id="cd03230">
    <property type="entry name" value="ABC_DR_subfamily_A"/>
    <property type="match status" value="1"/>
</dbReference>
<evidence type="ECO:0000256" key="1">
    <source>
        <dbReference type="ARBA" id="ARBA00005417"/>
    </source>
</evidence>
<comment type="similarity">
    <text evidence="1">Belongs to the ABC transporter superfamily.</text>
</comment>
<feature type="domain" description="ABC transporter" evidence="5">
    <location>
        <begin position="6"/>
        <end position="236"/>
    </location>
</feature>
<dbReference type="PROSITE" id="PS50893">
    <property type="entry name" value="ABC_TRANSPORTER_2"/>
    <property type="match status" value="1"/>
</dbReference>
<dbReference type="EMBL" id="JAFMPP010000023">
    <property type="protein sequence ID" value="MBO0664498.1"/>
    <property type="molecule type" value="Genomic_DNA"/>
</dbReference>
<name>A0A939G2S1_9HYPH</name>
<dbReference type="SMART" id="SM00382">
    <property type="entry name" value="AAA"/>
    <property type="match status" value="1"/>
</dbReference>
<reference evidence="6" key="1">
    <citation type="submission" date="2021-03" db="EMBL/GenBank/DDBJ databases">
        <title>Whole genome sequence of Jiella sp. CQZ9-1.</title>
        <authorList>
            <person name="Tuo L."/>
        </authorList>
    </citation>
    <scope>NUCLEOTIDE SEQUENCE</scope>
    <source>
        <strain evidence="6">CQZ9-1</strain>
    </source>
</reference>
<dbReference type="GO" id="GO:0016887">
    <property type="term" value="F:ATP hydrolysis activity"/>
    <property type="evidence" value="ECO:0007669"/>
    <property type="project" value="InterPro"/>
</dbReference>
<keyword evidence="4 6" id="KW-0067">ATP-binding</keyword>
<dbReference type="RefSeq" id="WP_207259414.1">
    <property type="nucleotide sequence ID" value="NZ_JAFMPP010000023.1"/>
</dbReference>
<dbReference type="InterPro" id="IPR027417">
    <property type="entry name" value="P-loop_NTPase"/>
</dbReference>
<organism evidence="6 7">
    <name type="scientific">Jiella flava</name>
    <dbReference type="NCBI Taxonomy" id="2816857"/>
    <lineage>
        <taxon>Bacteria</taxon>
        <taxon>Pseudomonadati</taxon>
        <taxon>Pseudomonadota</taxon>
        <taxon>Alphaproteobacteria</taxon>
        <taxon>Hyphomicrobiales</taxon>
        <taxon>Aurantimonadaceae</taxon>
        <taxon>Jiella</taxon>
    </lineage>
</organism>
<evidence type="ECO:0000256" key="3">
    <source>
        <dbReference type="ARBA" id="ARBA00022741"/>
    </source>
</evidence>
<dbReference type="Pfam" id="PF00005">
    <property type="entry name" value="ABC_tran"/>
    <property type="match status" value="1"/>
</dbReference>
<evidence type="ECO:0000259" key="5">
    <source>
        <dbReference type="PROSITE" id="PS50893"/>
    </source>
</evidence>
<evidence type="ECO:0000256" key="4">
    <source>
        <dbReference type="ARBA" id="ARBA00022840"/>
    </source>
</evidence>
<dbReference type="PANTHER" id="PTHR43335">
    <property type="entry name" value="ABC TRANSPORTER, ATP-BINDING PROTEIN"/>
    <property type="match status" value="1"/>
</dbReference>